<gene>
    <name evidence="1" type="ORF">PHJA_001450900</name>
</gene>
<dbReference type="EMBL" id="BMAC01000300">
    <property type="protein sequence ID" value="GFP93066.1"/>
    <property type="molecule type" value="Genomic_DNA"/>
</dbReference>
<dbReference type="OrthoDB" id="3180714at2759"/>
<comment type="caution">
    <text evidence="1">The sequence shown here is derived from an EMBL/GenBank/DDBJ whole genome shotgun (WGS) entry which is preliminary data.</text>
</comment>
<reference evidence="1" key="1">
    <citation type="submission" date="2020-07" db="EMBL/GenBank/DDBJ databases">
        <title>Ethylene signaling mediates host invasion by parasitic plants.</title>
        <authorList>
            <person name="Yoshida S."/>
        </authorList>
    </citation>
    <scope>NUCLEOTIDE SEQUENCE</scope>
    <source>
        <strain evidence="1">Okayama</strain>
    </source>
</reference>
<dbReference type="Proteomes" id="UP000653305">
    <property type="component" value="Unassembled WGS sequence"/>
</dbReference>
<evidence type="ECO:0000313" key="1">
    <source>
        <dbReference type="EMBL" id="GFP93066.1"/>
    </source>
</evidence>
<accession>A0A830C1T1</accession>
<name>A0A830C1T1_9LAMI</name>
<organism evidence="1 2">
    <name type="scientific">Phtheirospermum japonicum</name>
    <dbReference type="NCBI Taxonomy" id="374723"/>
    <lineage>
        <taxon>Eukaryota</taxon>
        <taxon>Viridiplantae</taxon>
        <taxon>Streptophyta</taxon>
        <taxon>Embryophyta</taxon>
        <taxon>Tracheophyta</taxon>
        <taxon>Spermatophyta</taxon>
        <taxon>Magnoliopsida</taxon>
        <taxon>eudicotyledons</taxon>
        <taxon>Gunneridae</taxon>
        <taxon>Pentapetalae</taxon>
        <taxon>asterids</taxon>
        <taxon>lamiids</taxon>
        <taxon>Lamiales</taxon>
        <taxon>Orobanchaceae</taxon>
        <taxon>Orobanchaceae incertae sedis</taxon>
        <taxon>Phtheirospermum</taxon>
    </lineage>
</organism>
<keyword evidence="2" id="KW-1185">Reference proteome</keyword>
<proteinExistence type="predicted"/>
<protein>
    <submittedName>
        <fullName evidence="1">Uncharacterized protein</fullName>
    </submittedName>
</protein>
<evidence type="ECO:0000313" key="2">
    <source>
        <dbReference type="Proteomes" id="UP000653305"/>
    </source>
</evidence>
<sequence length="308" mass="34385">MLLRDTAKSGIALHMDKHIWAEEALTASVSSTNATSVPDDDVFASNLYAYKQELLHQYSEEMDQEDPNIPSDSTGKIFEGIDQPPDVVTGSNDFISVDEYDAGIIEEIDIVPTAISREIEPVHKEAAKIGNAKTGQMDPLDEFLYWFSRRNEEDVEGSVGVTGSKSTGEPFLKKVRNNPQFVWLLDMCSCLLELVSIEYFYRKSSNIDGITGFNKEYLLSVFNFMKLLVRMAKPGTSVVNVVVIVDPSAGHVIASSCYHVLSCNAIEFDANKIQKDPISIENSAARDRRLFPCFIKKMTRCLVQQAHL</sequence>
<dbReference type="AlphaFoldDB" id="A0A830C1T1"/>